<feature type="compositionally biased region" description="Low complexity" evidence="1">
    <location>
        <begin position="155"/>
        <end position="165"/>
    </location>
</feature>
<comment type="caution">
    <text evidence="2">The sequence shown here is derived from an EMBL/GenBank/DDBJ whole genome shotgun (WGS) entry which is preliminary data.</text>
</comment>
<proteinExistence type="predicted"/>
<gene>
    <name evidence="2" type="ORF">B0I36DRAFT_369282</name>
</gene>
<feature type="region of interest" description="Disordered" evidence="1">
    <location>
        <begin position="435"/>
        <end position="463"/>
    </location>
</feature>
<name>A0A9P9BLP7_9PEZI</name>
<organism evidence="2 3">
    <name type="scientific">Microdochium trichocladiopsis</name>
    <dbReference type="NCBI Taxonomy" id="1682393"/>
    <lineage>
        <taxon>Eukaryota</taxon>
        <taxon>Fungi</taxon>
        <taxon>Dikarya</taxon>
        <taxon>Ascomycota</taxon>
        <taxon>Pezizomycotina</taxon>
        <taxon>Sordariomycetes</taxon>
        <taxon>Xylariomycetidae</taxon>
        <taxon>Xylariales</taxon>
        <taxon>Microdochiaceae</taxon>
        <taxon>Microdochium</taxon>
    </lineage>
</organism>
<feature type="region of interest" description="Disordered" evidence="1">
    <location>
        <begin position="409"/>
        <end position="428"/>
    </location>
</feature>
<reference evidence="2" key="1">
    <citation type="journal article" date="2021" name="Nat. Commun.">
        <title>Genetic determinants of endophytism in the Arabidopsis root mycobiome.</title>
        <authorList>
            <person name="Mesny F."/>
            <person name="Miyauchi S."/>
            <person name="Thiergart T."/>
            <person name="Pickel B."/>
            <person name="Atanasova L."/>
            <person name="Karlsson M."/>
            <person name="Huettel B."/>
            <person name="Barry K.W."/>
            <person name="Haridas S."/>
            <person name="Chen C."/>
            <person name="Bauer D."/>
            <person name="Andreopoulos W."/>
            <person name="Pangilinan J."/>
            <person name="LaButti K."/>
            <person name="Riley R."/>
            <person name="Lipzen A."/>
            <person name="Clum A."/>
            <person name="Drula E."/>
            <person name="Henrissat B."/>
            <person name="Kohler A."/>
            <person name="Grigoriev I.V."/>
            <person name="Martin F.M."/>
            <person name="Hacquard S."/>
        </authorList>
    </citation>
    <scope>NUCLEOTIDE SEQUENCE</scope>
    <source>
        <strain evidence="2">MPI-CAGE-CH-0230</strain>
    </source>
</reference>
<feature type="region of interest" description="Disordered" evidence="1">
    <location>
        <begin position="324"/>
        <end position="353"/>
    </location>
</feature>
<feature type="compositionally biased region" description="Low complexity" evidence="1">
    <location>
        <begin position="54"/>
        <end position="66"/>
    </location>
</feature>
<evidence type="ECO:0000256" key="1">
    <source>
        <dbReference type="SAM" id="MobiDB-lite"/>
    </source>
</evidence>
<dbReference type="EMBL" id="JAGTJQ010000013">
    <property type="protein sequence ID" value="KAH7014312.1"/>
    <property type="molecule type" value="Genomic_DNA"/>
</dbReference>
<dbReference type="GeneID" id="70189299"/>
<feature type="compositionally biased region" description="Low complexity" evidence="1">
    <location>
        <begin position="436"/>
        <end position="463"/>
    </location>
</feature>
<accession>A0A9P9BLP7</accession>
<evidence type="ECO:0000313" key="3">
    <source>
        <dbReference type="Proteomes" id="UP000756346"/>
    </source>
</evidence>
<dbReference type="AlphaFoldDB" id="A0A9P9BLP7"/>
<evidence type="ECO:0000313" key="2">
    <source>
        <dbReference type="EMBL" id="KAH7014312.1"/>
    </source>
</evidence>
<sequence>MARVAAQKTALPHNHPLHRPLKKRQAEACQRIHALWGVWPWELLIPVAMYERSSSSNTTTSSSSKSPHQYDLEHPQDWSDNILDTLRKLALSTTLQHAIVRIGYHAALLKVSRLSVRLAKAVTTECEVERERTPPNPKAGSGPIVNRRNKKSSLSAAGSPEGPEAAPRESRAGVTGLRHGSDPSRSLPSMPLSSRRRTDPETMVMHLMSPRSSTPPSEGGARSPDARGLYSGSMTDRYQQQQQQQHRHSVAQHDASPPRGSYRDWPGLVLPNLHEAGLQHKPHSGPRQPALSPITTTATGLTTPLSEDGPPGSHPGQIVPRSSPFAFSKCSPTSPRQMTTVDDLRKRKTSPTIRDAQASGLDNSVNNLHLDCPSSRHHLSRQEQHAVEHTLVKRQKRTLLPGFVQLPAPRVELTPPTSPTSPSSLPSLQLPAIMRSSSTSPSLSSPPSSATTVTSSSFSSSSSCSTPSYPAYTAAAAAIATLQRAHSMESHKTQHHPEIARPQLPPIKTSSSSSLEPQEAVRLPPMLPSGAAAHQRHHSYHCPSTQTAKRTSPPAPSPSSLPSLTRPPLPGRSVSSYASTTLPSGSDGRMNLAFLI</sequence>
<keyword evidence="3" id="KW-1185">Reference proteome</keyword>
<feature type="region of interest" description="Disordered" evidence="1">
    <location>
        <begin position="484"/>
        <end position="587"/>
    </location>
</feature>
<dbReference type="Proteomes" id="UP000756346">
    <property type="component" value="Unassembled WGS sequence"/>
</dbReference>
<dbReference type="OrthoDB" id="4720609at2759"/>
<feature type="region of interest" description="Disordered" evidence="1">
    <location>
        <begin position="1"/>
        <end position="22"/>
    </location>
</feature>
<feature type="compositionally biased region" description="Low complexity" evidence="1">
    <location>
        <begin position="183"/>
        <end position="193"/>
    </location>
</feature>
<feature type="region of interest" description="Disordered" evidence="1">
    <location>
        <begin position="123"/>
        <end position="261"/>
    </location>
</feature>
<feature type="region of interest" description="Disordered" evidence="1">
    <location>
        <begin position="277"/>
        <end position="301"/>
    </location>
</feature>
<feature type="compositionally biased region" description="Polar residues" evidence="1">
    <location>
        <begin position="574"/>
        <end position="584"/>
    </location>
</feature>
<feature type="compositionally biased region" description="Pro residues" evidence="1">
    <location>
        <begin position="553"/>
        <end position="570"/>
    </location>
</feature>
<feature type="compositionally biased region" description="Basic and acidic residues" evidence="1">
    <location>
        <begin position="486"/>
        <end position="499"/>
    </location>
</feature>
<feature type="compositionally biased region" description="Polar residues" evidence="1">
    <location>
        <begin position="330"/>
        <end position="340"/>
    </location>
</feature>
<dbReference type="RefSeq" id="XP_046005279.1">
    <property type="nucleotide sequence ID" value="XM_046159753.1"/>
</dbReference>
<protein>
    <submittedName>
        <fullName evidence="2">Uncharacterized protein</fullName>
    </submittedName>
</protein>
<feature type="region of interest" description="Disordered" evidence="1">
    <location>
        <begin position="54"/>
        <end position="73"/>
    </location>
</feature>